<evidence type="ECO:0000313" key="3">
    <source>
        <dbReference type="Proteomes" id="UP000018291"/>
    </source>
</evidence>
<comment type="caution">
    <text evidence="2">The sequence shown here is derived from an EMBL/GenBank/DDBJ whole genome shotgun (WGS) entry which is preliminary data.</text>
</comment>
<dbReference type="EMBL" id="CANL01000007">
    <property type="protein sequence ID" value="CCM62968.1"/>
    <property type="molecule type" value="Genomic_DNA"/>
</dbReference>
<proteinExistence type="predicted"/>
<dbReference type="InterPro" id="IPR022742">
    <property type="entry name" value="Hydrolase_4"/>
</dbReference>
<sequence length="289" mass="30797">MNEHIFTFAGSDGLPIHTYRWSGDGTPRAIVQVAHGMGEHAARYRRFAEALVDAGCVVYANDHRGHGRTAGGAERHGDLGEAGWAGLVADLGTLGRRAREEHPDIPLVLFGHSMGSFAVQQFLIEHSGDVDAAVLSGTSALDVIGAGIDPDAEVDLSAFNAPFEPAPTEYEWLSRDRAEVDAYVADEDCGFGLNATAARGMLEGTATTADPEAIARIRSDLPIHLMSGDADPLAGGGELIELVATRYREAGVTDVTVARYPEARHEILNETNRGEVTADLIAWLDTVLV</sequence>
<gene>
    <name evidence="2" type="ORF">BN381_150081</name>
</gene>
<dbReference type="Proteomes" id="UP000018291">
    <property type="component" value="Unassembled WGS sequence"/>
</dbReference>
<dbReference type="Pfam" id="PF12146">
    <property type="entry name" value="Hydrolase_4"/>
    <property type="match status" value="1"/>
</dbReference>
<dbReference type="HOGENOM" id="CLU_026209_1_0_11"/>
<dbReference type="InterPro" id="IPR029058">
    <property type="entry name" value="AB_hydrolase_fold"/>
</dbReference>
<dbReference type="SUPFAM" id="SSF53474">
    <property type="entry name" value="alpha/beta-Hydrolases"/>
    <property type="match status" value="1"/>
</dbReference>
<protein>
    <submittedName>
        <fullName evidence="2">Putative hydrolase, alpha/beta fold family</fullName>
        <ecNumber evidence="2">3.1.1.-</ecNumber>
    </submittedName>
</protein>
<evidence type="ECO:0000313" key="2">
    <source>
        <dbReference type="EMBL" id="CCM62968.1"/>
    </source>
</evidence>
<evidence type="ECO:0000259" key="1">
    <source>
        <dbReference type="Pfam" id="PF12146"/>
    </source>
</evidence>
<dbReference type="PANTHER" id="PTHR11614">
    <property type="entry name" value="PHOSPHOLIPASE-RELATED"/>
    <property type="match status" value="1"/>
</dbReference>
<accession>R4YXK1</accession>
<dbReference type="OrthoDB" id="9806902at2"/>
<keyword evidence="3" id="KW-1185">Reference proteome</keyword>
<dbReference type="GO" id="GO:0016787">
    <property type="term" value="F:hydrolase activity"/>
    <property type="evidence" value="ECO:0007669"/>
    <property type="project" value="UniProtKB-KW"/>
</dbReference>
<dbReference type="AlphaFoldDB" id="R4YXK1"/>
<reference evidence="2 3" key="1">
    <citation type="journal article" date="2013" name="ISME J.">
        <title>Metabolic model for the filamentous 'Candidatus Microthrix parvicella' based on genomic and metagenomic analyses.</title>
        <authorList>
            <person name="Jon McIlroy S."/>
            <person name="Kristiansen R."/>
            <person name="Albertsen M."/>
            <person name="Michael Karst S."/>
            <person name="Rossetti S."/>
            <person name="Lund Nielsen J."/>
            <person name="Tandoi V."/>
            <person name="James Seviour R."/>
            <person name="Nielsen P.H."/>
        </authorList>
    </citation>
    <scope>NUCLEOTIDE SEQUENCE [LARGE SCALE GENOMIC DNA]</scope>
    <source>
        <strain evidence="2 3">RN1</strain>
    </source>
</reference>
<dbReference type="RefSeq" id="WP_012224904.1">
    <property type="nucleotide sequence ID" value="NZ_HG422565.1"/>
</dbReference>
<organism evidence="2 3">
    <name type="scientific">Candidatus Neomicrothrix parvicella RN1</name>
    <dbReference type="NCBI Taxonomy" id="1229780"/>
    <lineage>
        <taxon>Bacteria</taxon>
        <taxon>Bacillati</taxon>
        <taxon>Actinomycetota</taxon>
        <taxon>Acidimicrobiia</taxon>
        <taxon>Acidimicrobiales</taxon>
        <taxon>Microthrixaceae</taxon>
        <taxon>Candidatus Neomicrothrix</taxon>
    </lineage>
</organism>
<dbReference type="eggNOG" id="COG2267">
    <property type="taxonomic scope" value="Bacteria"/>
</dbReference>
<name>R4YXK1_9ACTN</name>
<dbReference type="EC" id="3.1.1.-" evidence="2"/>
<dbReference type="Gene3D" id="3.40.50.1820">
    <property type="entry name" value="alpha/beta hydrolase"/>
    <property type="match status" value="1"/>
</dbReference>
<keyword evidence="2" id="KW-0378">Hydrolase</keyword>
<feature type="domain" description="Serine aminopeptidase S33" evidence="1">
    <location>
        <begin position="26"/>
        <end position="272"/>
    </location>
</feature>
<dbReference type="STRING" id="1229780.BN381_150081"/>
<dbReference type="InterPro" id="IPR051044">
    <property type="entry name" value="MAG_DAG_Lipase"/>
</dbReference>